<accession>A0ABU3CFC1</accession>
<reference evidence="2 3" key="1">
    <citation type="submission" date="2023-09" db="EMBL/GenBank/DDBJ databases">
        <authorList>
            <person name="Rey-Velasco X."/>
        </authorList>
    </citation>
    <scope>NUCLEOTIDE SEQUENCE [LARGE SCALE GENOMIC DNA]</scope>
    <source>
        <strain evidence="2 3">F363</strain>
    </source>
</reference>
<keyword evidence="1" id="KW-0472">Membrane</keyword>
<feature type="transmembrane region" description="Helical" evidence="1">
    <location>
        <begin position="7"/>
        <end position="30"/>
    </location>
</feature>
<gene>
    <name evidence="2" type="ORF">RM553_19365</name>
</gene>
<comment type="caution">
    <text evidence="2">The sequence shown here is derived from an EMBL/GenBank/DDBJ whole genome shotgun (WGS) entry which is preliminary data.</text>
</comment>
<organism evidence="2 3">
    <name type="scientific">Autumnicola tepida</name>
    <dbReference type="NCBI Taxonomy" id="3075595"/>
    <lineage>
        <taxon>Bacteria</taxon>
        <taxon>Pseudomonadati</taxon>
        <taxon>Bacteroidota</taxon>
        <taxon>Flavobacteriia</taxon>
        <taxon>Flavobacteriales</taxon>
        <taxon>Flavobacteriaceae</taxon>
        <taxon>Autumnicola</taxon>
    </lineage>
</organism>
<evidence type="ECO:0000313" key="3">
    <source>
        <dbReference type="Proteomes" id="UP001262889"/>
    </source>
</evidence>
<name>A0ABU3CFC1_9FLAO</name>
<keyword evidence="1" id="KW-0812">Transmembrane</keyword>
<evidence type="ECO:0000256" key="1">
    <source>
        <dbReference type="SAM" id="Phobius"/>
    </source>
</evidence>
<keyword evidence="1" id="KW-1133">Transmembrane helix</keyword>
<dbReference type="Proteomes" id="UP001262889">
    <property type="component" value="Unassembled WGS sequence"/>
</dbReference>
<proteinExistence type="predicted"/>
<dbReference type="EMBL" id="JAVRHQ010000069">
    <property type="protein sequence ID" value="MDT0645001.1"/>
    <property type="molecule type" value="Genomic_DNA"/>
</dbReference>
<sequence length="422" mass="49795">MRKINKYLIFILLLTIWMILWIEFRIIPLIPSIFEKPYVEKINNVILILSYSIIAAYIFYYFTSIVPRKLEIKRSKILLYKIVKFSLLNDLRLIISFILDVYDVNLKISEVEEKHLLHIDGNIKENYIRYYTSSKDGVRPVPMKDIYQFNAIKLKFPDVIIKKLETLPKVVESIKKTNPNYHNDEVFAAAITSIETNKLIEWYCKKDIKLFTFATSAEQIFQLIVDYRTLVRLNYQRNKNNKEYVYHHFYSSNEVDTSPYTLEKHSEKLEPTFKKLDYLNPIFIFNPKNYEARAINSVINKGGYYSVKRGTRPPFTKLKWQEGIDISTTIIKTKFIVIVVSGISKKATKKIVAKFKDQAIVLLIYPSLFTSKNNHLNKKELIEKGVYKIKYKSAHKLFGNSKYPTKDEIIKIKKLLHKLLKL</sequence>
<keyword evidence="3" id="KW-1185">Reference proteome</keyword>
<feature type="transmembrane region" description="Helical" evidence="1">
    <location>
        <begin position="42"/>
        <end position="62"/>
    </location>
</feature>
<dbReference type="RefSeq" id="WP_311536615.1">
    <property type="nucleotide sequence ID" value="NZ_JAVRHQ010000069.1"/>
</dbReference>
<evidence type="ECO:0000313" key="2">
    <source>
        <dbReference type="EMBL" id="MDT0645001.1"/>
    </source>
</evidence>
<protein>
    <submittedName>
        <fullName evidence="2">Uncharacterized protein</fullName>
    </submittedName>
</protein>